<evidence type="ECO:0000259" key="2">
    <source>
        <dbReference type="Pfam" id="PF09588"/>
    </source>
</evidence>
<dbReference type="SUPFAM" id="SSF52980">
    <property type="entry name" value="Restriction endonuclease-like"/>
    <property type="match status" value="1"/>
</dbReference>
<reference evidence="3" key="2">
    <citation type="journal article" date="2023" name="Science">
        <title>Genomic signatures of disease resistance in endangered staghorn corals.</title>
        <authorList>
            <person name="Vollmer S.V."/>
            <person name="Selwyn J.D."/>
            <person name="Despard B.A."/>
            <person name="Roesel C.L."/>
        </authorList>
    </citation>
    <scope>NUCLEOTIDE SEQUENCE</scope>
    <source>
        <strain evidence="3">K2</strain>
    </source>
</reference>
<evidence type="ECO:0000313" key="3">
    <source>
        <dbReference type="EMBL" id="KAK2550121.1"/>
    </source>
</evidence>
<dbReference type="Pfam" id="PF09588">
    <property type="entry name" value="YqaJ"/>
    <property type="match status" value="1"/>
</dbReference>
<keyword evidence="4" id="KW-1185">Reference proteome</keyword>
<organism evidence="3 4">
    <name type="scientific">Acropora cervicornis</name>
    <name type="common">Staghorn coral</name>
    <dbReference type="NCBI Taxonomy" id="6130"/>
    <lineage>
        <taxon>Eukaryota</taxon>
        <taxon>Metazoa</taxon>
        <taxon>Cnidaria</taxon>
        <taxon>Anthozoa</taxon>
        <taxon>Hexacorallia</taxon>
        <taxon>Scleractinia</taxon>
        <taxon>Astrocoeniina</taxon>
        <taxon>Acroporidae</taxon>
        <taxon>Acropora</taxon>
    </lineage>
</organism>
<accession>A0AAD9PW17</accession>
<dbReference type="AlphaFoldDB" id="A0AAD9PW17"/>
<proteinExistence type="predicted"/>
<name>A0AAD9PW17_ACRCE</name>
<dbReference type="Gene3D" id="3.90.320.10">
    <property type="match status" value="1"/>
</dbReference>
<dbReference type="CDD" id="cd22343">
    <property type="entry name" value="PDDEXK_lambda_exonuclease-like"/>
    <property type="match status" value="1"/>
</dbReference>
<evidence type="ECO:0000313" key="4">
    <source>
        <dbReference type="Proteomes" id="UP001249851"/>
    </source>
</evidence>
<dbReference type="InterPro" id="IPR019080">
    <property type="entry name" value="YqaJ_viral_recombinase"/>
</dbReference>
<dbReference type="Proteomes" id="UP001249851">
    <property type="component" value="Unassembled WGS sequence"/>
</dbReference>
<dbReference type="GO" id="GO:0006281">
    <property type="term" value="P:DNA repair"/>
    <property type="evidence" value="ECO:0007669"/>
    <property type="project" value="UniProtKB-ARBA"/>
</dbReference>
<dbReference type="PANTHER" id="PTHR46609">
    <property type="entry name" value="EXONUCLEASE, PHAGE-TYPE/RECB, C-TERMINAL DOMAIN-CONTAINING PROTEIN"/>
    <property type="match status" value="1"/>
</dbReference>
<protein>
    <recommendedName>
        <fullName evidence="2">YqaJ viral recombinase domain-containing protein</fullName>
    </recommendedName>
</protein>
<gene>
    <name evidence="3" type="ORF">P5673_029314</name>
</gene>
<dbReference type="EMBL" id="JARQWQ010000115">
    <property type="protein sequence ID" value="KAK2550121.1"/>
    <property type="molecule type" value="Genomic_DNA"/>
</dbReference>
<sequence>MADARLSPEPSSPKRGLGGITGSNEADDIPGASLEGRHPAELNNDALRFWLKCRGDKCKGLKTKAQLLKRVDEYIKSGLGDAIVDPDADLIYTKRKIAREQARSSHETVASTSINASSTYVSQRQGKIKVNFPLSGWGNSLQKMPFFSRAEMDKFVALTGKSLGCAGKKSVPTGIKKATTFLKDEYLKEIESYSDEIYFFMRCKCYHSFGKNDAPHNVFLALCIVSGEVKDSKCSCVAGSLGYCNHSLALTLKACKFSLYGSQNTKDLEREGDQIPERACTSKLQTWHQKGRGETIYPQPVMDVVVSKTKQGDSKRGNEGFHSLLYEARNNVMYNSAEQQKFKQAIRDINPQMGLPQIVTLGSEKHLKETRFGHSPMGSYVSYQLTHTESNFNVCVYISSVPRGRKNNQPLIYPRFPLRDRGPPTVQNNQLTAAERNFYESLCINEDIVNTIENETRDQSHSERWKLERKYHNAVMINLLKKSCVQRHSTLDTAHGIKYEPVAIDMYHKYMHSQKTPVHVFKSGFVVCTHSPILGCSPDGKVIDPNCEDPFGLLEVKCPEAKFQVNPLDSCSDPKFFCERVGNMCKLKKTHAYYAQVQGQMGCTGAQWCDFVVYTKKGMLIERISFDRGYWVELQEKLWQYYFTHFIKYAAAEFAPSCTEAVVVCHSTTAL</sequence>
<feature type="region of interest" description="Disordered" evidence="1">
    <location>
        <begin position="1"/>
        <end position="37"/>
    </location>
</feature>
<feature type="domain" description="YqaJ viral recombinase" evidence="2">
    <location>
        <begin position="488"/>
        <end position="607"/>
    </location>
</feature>
<reference evidence="3" key="1">
    <citation type="journal article" date="2023" name="G3 (Bethesda)">
        <title>Whole genome assembly and annotation of the endangered Caribbean coral Acropora cervicornis.</title>
        <authorList>
            <person name="Selwyn J.D."/>
            <person name="Vollmer S.V."/>
        </authorList>
    </citation>
    <scope>NUCLEOTIDE SEQUENCE</scope>
    <source>
        <strain evidence="3">K2</strain>
    </source>
</reference>
<dbReference type="InterPro" id="IPR011335">
    <property type="entry name" value="Restrct_endonuc-II-like"/>
</dbReference>
<dbReference type="PANTHER" id="PTHR46609:SF8">
    <property type="entry name" value="YQAJ VIRAL RECOMBINASE DOMAIN-CONTAINING PROTEIN"/>
    <property type="match status" value="1"/>
</dbReference>
<comment type="caution">
    <text evidence="3">The sequence shown here is derived from an EMBL/GenBank/DDBJ whole genome shotgun (WGS) entry which is preliminary data.</text>
</comment>
<dbReference type="InterPro" id="IPR051703">
    <property type="entry name" value="NF-kappa-B_Signaling_Reg"/>
</dbReference>
<evidence type="ECO:0000256" key="1">
    <source>
        <dbReference type="SAM" id="MobiDB-lite"/>
    </source>
</evidence>
<dbReference type="InterPro" id="IPR011604">
    <property type="entry name" value="PDDEXK-like_dom_sf"/>
</dbReference>